<evidence type="ECO:0000313" key="1">
    <source>
        <dbReference type="EMBL" id="MFC4298606.1"/>
    </source>
</evidence>
<name>A0ABV8S2A0_9BURK</name>
<gene>
    <name evidence="1" type="ORF">ACFO0J_11185</name>
</gene>
<evidence type="ECO:0008006" key="3">
    <source>
        <dbReference type="Google" id="ProtNLM"/>
    </source>
</evidence>
<dbReference type="Proteomes" id="UP001595756">
    <property type="component" value="Unassembled WGS sequence"/>
</dbReference>
<dbReference type="EMBL" id="JBHSDY010000006">
    <property type="protein sequence ID" value="MFC4298606.1"/>
    <property type="molecule type" value="Genomic_DNA"/>
</dbReference>
<organism evidence="1 2">
    <name type="scientific">Castellaniella hirudinis</name>
    <dbReference type="NCBI Taxonomy" id="1144617"/>
    <lineage>
        <taxon>Bacteria</taxon>
        <taxon>Pseudomonadati</taxon>
        <taxon>Pseudomonadota</taxon>
        <taxon>Betaproteobacteria</taxon>
        <taxon>Burkholderiales</taxon>
        <taxon>Alcaligenaceae</taxon>
        <taxon>Castellaniella</taxon>
    </lineage>
</organism>
<evidence type="ECO:0000313" key="2">
    <source>
        <dbReference type="Proteomes" id="UP001595756"/>
    </source>
</evidence>
<comment type="caution">
    <text evidence="1">The sequence shown here is derived from an EMBL/GenBank/DDBJ whole genome shotgun (WGS) entry which is preliminary data.</text>
</comment>
<proteinExistence type="predicted"/>
<reference evidence="2" key="1">
    <citation type="journal article" date="2019" name="Int. J. Syst. Evol. Microbiol.">
        <title>The Global Catalogue of Microorganisms (GCM) 10K type strain sequencing project: providing services to taxonomists for standard genome sequencing and annotation.</title>
        <authorList>
            <consortium name="The Broad Institute Genomics Platform"/>
            <consortium name="The Broad Institute Genome Sequencing Center for Infectious Disease"/>
            <person name="Wu L."/>
            <person name="Ma J."/>
        </authorList>
    </citation>
    <scope>NUCLEOTIDE SEQUENCE [LARGE SCALE GENOMIC DNA]</scope>
    <source>
        <strain evidence="2">CGMCC 1.19029</strain>
    </source>
</reference>
<keyword evidence="2" id="KW-1185">Reference proteome</keyword>
<protein>
    <recommendedName>
        <fullName evidence="3">Transposase</fullName>
    </recommendedName>
</protein>
<accession>A0ABV8S2A0</accession>
<sequence length="60" mass="7132">MHQTMVLFVAMRKKEWLAGPGEEIMYFYFLFLINKLLDISNNLLQLIDFKGSERNPRCHA</sequence>
<dbReference type="RefSeq" id="WP_376813161.1">
    <property type="nucleotide sequence ID" value="NZ_JBHSDY010000006.1"/>
</dbReference>